<dbReference type="PANTHER" id="PTHR46429:SF1">
    <property type="entry name" value="23S RRNA (GUANOSINE-2'-O-)-METHYLTRANSFERASE RLMB"/>
    <property type="match status" value="1"/>
</dbReference>
<dbReference type="RefSeq" id="WP_225564798.1">
    <property type="nucleotide sequence ID" value="NZ_JAIXCQ010000003.1"/>
</dbReference>
<evidence type="ECO:0000256" key="2">
    <source>
        <dbReference type="ARBA" id="ARBA00022603"/>
    </source>
</evidence>
<organism evidence="6 7">
    <name type="scientific">Isoptericola luteus</name>
    <dbReference type="NCBI Taxonomy" id="2879484"/>
    <lineage>
        <taxon>Bacteria</taxon>
        <taxon>Bacillati</taxon>
        <taxon>Actinomycetota</taxon>
        <taxon>Actinomycetes</taxon>
        <taxon>Micrococcales</taxon>
        <taxon>Promicromonosporaceae</taxon>
        <taxon>Isoptericola</taxon>
    </lineage>
</organism>
<dbReference type="Pfam" id="PF08032">
    <property type="entry name" value="SpoU_sub_bind"/>
    <property type="match status" value="1"/>
</dbReference>
<dbReference type="Pfam" id="PF00588">
    <property type="entry name" value="SpoU_methylase"/>
    <property type="match status" value="1"/>
</dbReference>
<dbReference type="EMBL" id="JAIXCQ010000003">
    <property type="protein sequence ID" value="MCA5893044.1"/>
    <property type="molecule type" value="Genomic_DNA"/>
</dbReference>
<dbReference type="SMART" id="SM00967">
    <property type="entry name" value="SpoU_sub_bind"/>
    <property type="match status" value="1"/>
</dbReference>
<reference evidence="6 7" key="1">
    <citation type="submission" date="2021-09" db="EMBL/GenBank/DDBJ databases">
        <title>Isoptericola luteus sp. nov., a novel bacterium isolated from Harbin, the capital city of Heilongjiang province.</title>
        <authorList>
            <person name="Li J."/>
        </authorList>
    </citation>
    <scope>NUCLEOTIDE SEQUENCE [LARGE SCALE GENOMIC DNA]</scope>
    <source>
        <strain evidence="6 7">NEAU-Y5</strain>
    </source>
</reference>
<dbReference type="SUPFAM" id="SSF75217">
    <property type="entry name" value="alpha/beta knot"/>
    <property type="match status" value="1"/>
</dbReference>
<protein>
    <submittedName>
        <fullName evidence="6">23S rRNA (Guanosine(2251)-2'-O)-methyltransferase RlmB</fullName>
    </submittedName>
</protein>
<feature type="region of interest" description="Disordered" evidence="4">
    <location>
        <begin position="1"/>
        <end position="83"/>
    </location>
</feature>
<dbReference type="Gene3D" id="3.40.1280.10">
    <property type="match status" value="1"/>
</dbReference>
<dbReference type="Gene3D" id="3.30.1330.30">
    <property type="match status" value="1"/>
</dbReference>
<evidence type="ECO:0000256" key="1">
    <source>
        <dbReference type="ARBA" id="ARBA00007228"/>
    </source>
</evidence>
<dbReference type="InterPro" id="IPR029064">
    <property type="entry name" value="Ribosomal_eL30-like_sf"/>
</dbReference>
<dbReference type="CDD" id="cd18103">
    <property type="entry name" value="SpoU-like_RlmB"/>
    <property type="match status" value="1"/>
</dbReference>
<dbReference type="NCBIfam" id="TIGR00186">
    <property type="entry name" value="rRNA_methyl_3"/>
    <property type="match status" value="1"/>
</dbReference>
<comment type="caution">
    <text evidence="6">The sequence shown here is derived from an EMBL/GenBank/DDBJ whole genome shotgun (WGS) entry which is preliminary data.</text>
</comment>
<comment type="similarity">
    <text evidence="1">Belongs to the class IV-like SAM-binding methyltransferase superfamily. RNA methyltransferase TrmH family.</text>
</comment>
<feature type="domain" description="RNA 2-O ribose methyltransferase substrate binding" evidence="5">
    <location>
        <begin position="85"/>
        <end position="161"/>
    </location>
</feature>
<dbReference type="PANTHER" id="PTHR46429">
    <property type="entry name" value="23S RRNA (GUANOSINE-2'-O-)-METHYLTRANSFERASE RLMB"/>
    <property type="match status" value="1"/>
</dbReference>
<dbReference type="InterPro" id="IPR004441">
    <property type="entry name" value="rRNA_MeTrfase_TrmH"/>
</dbReference>
<evidence type="ECO:0000313" key="7">
    <source>
        <dbReference type="Proteomes" id="UP001319870"/>
    </source>
</evidence>
<keyword evidence="3" id="KW-0808">Transferase</keyword>
<dbReference type="SUPFAM" id="SSF55315">
    <property type="entry name" value="L30e-like"/>
    <property type="match status" value="1"/>
</dbReference>
<keyword evidence="2" id="KW-0489">Methyltransferase</keyword>
<keyword evidence="7" id="KW-1185">Reference proteome</keyword>
<dbReference type="InterPro" id="IPR029028">
    <property type="entry name" value="Alpha/beta_knot_MTases"/>
</dbReference>
<dbReference type="Proteomes" id="UP001319870">
    <property type="component" value="Unassembled WGS sequence"/>
</dbReference>
<sequence>MAGKAKRPGAVRNTGSKKGPRVGTGGHSRKALEGKGPTPKAEDRTYHPAHQRKVEAEKRRTVDGQRGAAKGVARGTRRPTGGAEVVAGRNAVLEALRSELPMTAIHVATRIDHDDRTREILELASVQGVTLLEGSRSQLDTLTEGAVHQGVVAQVPPYEYADAEDLLDAAAEADTAPLIVALDGVTDPRNLGAVLRSAGAFGAHGVLVPQRRSATVTASAWKVSAGAAARVPVAKVTNLARTLADLKKSGVFVVGLDAGGDTDVRSLPFSNDPLVLVIGSEGKGLSRLVRETCDAIASIPISSAVESLNAGVAAGITLYEVAEARRASAS</sequence>
<dbReference type="InterPro" id="IPR001537">
    <property type="entry name" value="SpoU_MeTrfase"/>
</dbReference>
<gene>
    <name evidence="6" type="primary">rlmB</name>
    <name evidence="6" type="ORF">LEP48_06705</name>
</gene>
<accession>A0ABS7ZGS1</accession>
<name>A0ABS7ZGS1_9MICO</name>
<proteinExistence type="inferred from homology"/>
<evidence type="ECO:0000256" key="4">
    <source>
        <dbReference type="SAM" id="MobiDB-lite"/>
    </source>
</evidence>
<dbReference type="InterPro" id="IPR013123">
    <property type="entry name" value="SpoU_subst-bd"/>
</dbReference>
<evidence type="ECO:0000259" key="5">
    <source>
        <dbReference type="SMART" id="SM00967"/>
    </source>
</evidence>
<evidence type="ECO:0000256" key="3">
    <source>
        <dbReference type="ARBA" id="ARBA00022679"/>
    </source>
</evidence>
<dbReference type="InterPro" id="IPR029026">
    <property type="entry name" value="tRNA_m1G_MTases_N"/>
</dbReference>
<feature type="compositionally biased region" description="Basic and acidic residues" evidence="4">
    <location>
        <begin position="40"/>
        <end position="63"/>
    </location>
</feature>
<evidence type="ECO:0000313" key="6">
    <source>
        <dbReference type="EMBL" id="MCA5893044.1"/>
    </source>
</evidence>